<keyword evidence="5 9" id="KW-0057">Aromatic amino acid biosynthesis</keyword>
<dbReference type="InterPro" id="IPR002912">
    <property type="entry name" value="ACT_dom"/>
</dbReference>
<comment type="catalytic activity">
    <reaction evidence="8 9">
        <text>prephenate + H(+) = 3-phenylpyruvate + CO2 + H2O</text>
        <dbReference type="Rhea" id="RHEA:21648"/>
        <dbReference type="ChEBI" id="CHEBI:15377"/>
        <dbReference type="ChEBI" id="CHEBI:15378"/>
        <dbReference type="ChEBI" id="CHEBI:16526"/>
        <dbReference type="ChEBI" id="CHEBI:18005"/>
        <dbReference type="ChEBI" id="CHEBI:29934"/>
        <dbReference type="EC" id="4.2.1.51"/>
    </reaction>
</comment>
<protein>
    <recommendedName>
        <fullName evidence="3 9">Prephenate dehydratase</fullName>
        <shortName evidence="9">PDT</shortName>
        <ecNumber evidence="2 9">4.2.1.51</ecNumber>
    </recommendedName>
</protein>
<dbReference type="Gene3D" id="3.40.190.10">
    <property type="entry name" value="Periplasmic binding protein-like II"/>
    <property type="match status" value="2"/>
</dbReference>
<dbReference type="Pfam" id="PF00800">
    <property type="entry name" value="PDT"/>
    <property type="match status" value="1"/>
</dbReference>
<dbReference type="InterPro" id="IPR045865">
    <property type="entry name" value="ACT-like_dom_sf"/>
</dbReference>
<keyword evidence="13" id="KW-1185">Reference proteome</keyword>
<dbReference type="PIRSF" id="PIRSF001500">
    <property type="entry name" value="Chor_mut_pdt_Ppr"/>
    <property type="match status" value="1"/>
</dbReference>
<dbReference type="PROSITE" id="PS51171">
    <property type="entry name" value="PREPHENATE_DEHYDR_3"/>
    <property type="match status" value="1"/>
</dbReference>
<dbReference type="EMBL" id="JAYGHX010000006">
    <property type="protein sequence ID" value="MEA5391674.1"/>
    <property type="molecule type" value="Genomic_DNA"/>
</dbReference>
<evidence type="ECO:0000256" key="9">
    <source>
        <dbReference type="RuleBase" id="RU361254"/>
    </source>
</evidence>
<evidence type="ECO:0000256" key="6">
    <source>
        <dbReference type="ARBA" id="ARBA00023222"/>
    </source>
</evidence>
<gene>
    <name evidence="9 12" type="primary">pheA</name>
    <name evidence="12" type="ORF">VB738_10435</name>
</gene>
<dbReference type="NCBIfam" id="NF008865">
    <property type="entry name" value="PRK11898.1"/>
    <property type="match status" value="1"/>
</dbReference>
<evidence type="ECO:0000256" key="1">
    <source>
        <dbReference type="ARBA" id="ARBA00004741"/>
    </source>
</evidence>
<evidence type="ECO:0000256" key="2">
    <source>
        <dbReference type="ARBA" id="ARBA00013147"/>
    </source>
</evidence>
<evidence type="ECO:0000256" key="3">
    <source>
        <dbReference type="ARBA" id="ARBA00021872"/>
    </source>
</evidence>
<dbReference type="CDD" id="cd13630">
    <property type="entry name" value="PBP2_PDT_1"/>
    <property type="match status" value="1"/>
</dbReference>
<accession>A0ABU5RV80</accession>
<dbReference type="SUPFAM" id="SSF53850">
    <property type="entry name" value="Periplasmic binding protein-like II"/>
    <property type="match status" value="1"/>
</dbReference>
<dbReference type="EC" id="4.2.1.51" evidence="2 9"/>
<evidence type="ECO:0000259" key="10">
    <source>
        <dbReference type="PROSITE" id="PS51171"/>
    </source>
</evidence>
<dbReference type="RefSeq" id="WP_323305699.1">
    <property type="nucleotide sequence ID" value="NZ_JAYGHX010000006.1"/>
</dbReference>
<name>A0ABU5RV80_9CYAN</name>
<feature type="domain" description="Prephenate dehydratase" evidence="10">
    <location>
        <begin position="2"/>
        <end position="181"/>
    </location>
</feature>
<proteinExistence type="predicted"/>
<evidence type="ECO:0000259" key="11">
    <source>
        <dbReference type="PROSITE" id="PS51671"/>
    </source>
</evidence>
<dbReference type="PANTHER" id="PTHR21022">
    <property type="entry name" value="PREPHENATE DEHYDRATASE P PROTEIN"/>
    <property type="match status" value="1"/>
</dbReference>
<organism evidence="12 13">
    <name type="scientific">Cyanobium gracile UHCC 0139</name>
    <dbReference type="NCBI Taxonomy" id="3110308"/>
    <lineage>
        <taxon>Bacteria</taxon>
        <taxon>Bacillati</taxon>
        <taxon>Cyanobacteriota</taxon>
        <taxon>Cyanophyceae</taxon>
        <taxon>Synechococcales</taxon>
        <taxon>Prochlorococcaceae</taxon>
        <taxon>Cyanobium</taxon>
    </lineage>
</organism>
<evidence type="ECO:0000256" key="5">
    <source>
        <dbReference type="ARBA" id="ARBA00023141"/>
    </source>
</evidence>
<sequence length="281" mass="29819">MRLAFLGPVGTYGEQAAQRLAALEGLDAVAFIPQQGIRAVIRALADGDCDLAVVPVENSVEGGVTSCLDALWEHPDLAVARALVLPIRHALVGSGPLDAISEVLSHPQALAQCSLWLGEHLPQALQLPTSSTAEAARLVRGSRFRGAIASLEAAAEHGLEVLAHPINDVPGNCTRFLLLRRGERSHRGPHASLAFSLHANQPGALLESLGCFARQGLNMSRIESRPSKREMGEYIFFVDLELPEGAAPLDGAITDLTPLCEHLALFGAYPLTNLAAEETAD</sequence>
<keyword evidence="7 9" id="KW-0456">Lyase</keyword>
<dbReference type="PANTHER" id="PTHR21022:SF19">
    <property type="entry name" value="PREPHENATE DEHYDRATASE-RELATED"/>
    <property type="match status" value="1"/>
</dbReference>
<dbReference type="PROSITE" id="PS00858">
    <property type="entry name" value="PREPHENATE_DEHYDR_2"/>
    <property type="match status" value="1"/>
</dbReference>
<feature type="domain" description="ACT" evidence="11">
    <location>
        <begin position="193"/>
        <end position="270"/>
    </location>
</feature>
<evidence type="ECO:0000313" key="12">
    <source>
        <dbReference type="EMBL" id="MEA5391674.1"/>
    </source>
</evidence>
<dbReference type="PROSITE" id="PS51671">
    <property type="entry name" value="ACT"/>
    <property type="match status" value="1"/>
</dbReference>
<dbReference type="InterPro" id="IPR008242">
    <property type="entry name" value="Chor_mutase/pphenate_deHydtase"/>
</dbReference>
<keyword evidence="4 9" id="KW-0028">Amino-acid biosynthesis</keyword>
<dbReference type="Proteomes" id="UP001304461">
    <property type="component" value="Unassembled WGS sequence"/>
</dbReference>
<dbReference type="InterPro" id="IPR001086">
    <property type="entry name" value="Preph_deHydtase"/>
</dbReference>
<evidence type="ECO:0000256" key="7">
    <source>
        <dbReference type="ARBA" id="ARBA00023239"/>
    </source>
</evidence>
<dbReference type="Gene3D" id="3.30.70.260">
    <property type="match status" value="1"/>
</dbReference>
<comment type="pathway">
    <text evidence="1 9">Amino-acid biosynthesis; L-phenylalanine biosynthesis; phenylpyruvate from prephenate: step 1/1.</text>
</comment>
<evidence type="ECO:0000256" key="8">
    <source>
        <dbReference type="ARBA" id="ARBA00047848"/>
    </source>
</evidence>
<evidence type="ECO:0000313" key="13">
    <source>
        <dbReference type="Proteomes" id="UP001304461"/>
    </source>
</evidence>
<dbReference type="SUPFAM" id="SSF55021">
    <property type="entry name" value="ACT-like"/>
    <property type="match status" value="1"/>
</dbReference>
<keyword evidence="6 9" id="KW-0584">Phenylalanine biosynthesis</keyword>
<comment type="caution">
    <text evidence="12">The sequence shown here is derived from an EMBL/GenBank/DDBJ whole genome shotgun (WGS) entry which is preliminary data.</text>
</comment>
<evidence type="ECO:0000256" key="4">
    <source>
        <dbReference type="ARBA" id="ARBA00022605"/>
    </source>
</evidence>
<dbReference type="CDD" id="cd04905">
    <property type="entry name" value="ACT_CM-PDT"/>
    <property type="match status" value="1"/>
</dbReference>
<dbReference type="GO" id="GO:0004664">
    <property type="term" value="F:prephenate dehydratase activity"/>
    <property type="evidence" value="ECO:0007669"/>
    <property type="project" value="UniProtKB-EC"/>
</dbReference>
<reference evidence="12 13" key="1">
    <citation type="submission" date="2023-12" db="EMBL/GenBank/DDBJ databases">
        <title>Baltic Sea Cyanobacteria.</title>
        <authorList>
            <person name="Delbaje E."/>
            <person name="Fewer D.P."/>
            <person name="Shishido T.K."/>
        </authorList>
    </citation>
    <scope>NUCLEOTIDE SEQUENCE [LARGE SCALE GENOMIC DNA]</scope>
    <source>
        <strain evidence="12 13">UHCC 0139</strain>
    </source>
</reference>
<dbReference type="InterPro" id="IPR018528">
    <property type="entry name" value="Preph_deHydtase_CS"/>
</dbReference>